<evidence type="ECO:0000313" key="2">
    <source>
        <dbReference type="Proteomes" id="UP001589609"/>
    </source>
</evidence>
<keyword evidence="2" id="KW-1185">Reference proteome</keyword>
<protein>
    <submittedName>
        <fullName evidence="1">Histidinol dehydrogenase</fullName>
    </submittedName>
</protein>
<gene>
    <name evidence="1" type="ORF">ACFFMS_30010</name>
</gene>
<name>A0ABV5WPB6_9BACI</name>
<comment type="caution">
    <text evidence="1">The sequence shown here is derived from an EMBL/GenBank/DDBJ whole genome shotgun (WGS) entry which is preliminary data.</text>
</comment>
<proteinExistence type="predicted"/>
<dbReference type="EMBL" id="JBHMAF010000197">
    <property type="protein sequence ID" value="MFB9762466.1"/>
    <property type="molecule type" value="Genomic_DNA"/>
</dbReference>
<dbReference type="Proteomes" id="UP001589609">
    <property type="component" value="Unassembled WGS sequence"/>
</dbReference>
<sequence>MFRYFKFRLNDTVQFAENDGHIYRIVGYRLEKGYGVEGNEDWTHIVYELLREFDGYMMDAEEYELVKIVQVEDEYYKIKDMCGYRYPVKAKVTKQPPKVPARQHVDELLDAYNDYRRLASLFNDISYERKAEELLGKLKEFSS</sequence>
<dbReference type="RefSeq" id="WP_379952371.1">
    <property type="nucleotide sequence ID" value="NZ_JAPCYI010000001.1"/>
</dbReference>
<accession>A0ABV5WPB6</accession>
<evidence type="ECO:0000313" key="1">
    <source>
        <dbReference type="EMBL" id="MFB9762466.1"/>
    </source>
</evidence>
<reference evidence="1 2" key="1">
    <citation type="submission" date="2024-09" db="EMBL/GenBank/DDBJ databases">
        <authorList>
            <person name="Sun Q."/>
            <person name="Mori K."/>
        </authorList>
    </citation>
    <scope>NUCLEOTIDE SEQUENCE [LARGE SCALE GENOMIC DNA]</scope>
    <source>
        <strain evidence="1 2">JCM 11201</strain>
    </source>
</reference>
<organism evidence="1 2">
    <name type="scientific">Ectobacillus funiculus</name>
    <dbReference type="NCBI Taxonomy" id="137993"/>
    <lineage>
        <taxon>Bacteria</taxon>
        <taxon>Bacillati</taxon>
        <taxon>Bacillota</taxon>
        <taxon>Bacilli</taxon>
        <taxon>Bacillales</taxon>
        <taxon>Bacillaceae</taxon>
        <taxon>Ectobacillus</taxon>
    </lineage>
</organism>